<proteinExistence type="predicted"/>
<dbReference type="EMBL" id="LXJU01000003">
    <property type="protein sequence ID" value="OGE56313.1"/>
    <property type="molecule type" value="Genomic_DNA"/>
</dbReference>
<dbReference type="InterPro" id="IPR027417">
    <property type="entry name" value="P-loop_NTPase"/>
</dbReference>
<reference evidence="1 2" key="1">
    <citation type="journal article" date="2016" name="Sci. Rep.">
        <title>Penicillium arizonense, a new, genome sequenced fungal species, reveals a high chemical diversity in secreted metabolites.</title>
        <authorList>
            <person name="Grijseels S."/>
            <person name="Nielsen J.C."/>
            <person name="Randelovic M."/>
            <person name="Nielsen J."/>
            <person name="Nielsen K.F."/>
            <person name="Workman M."/>
            <person name="Frisvad J.C."/>
        </authorList>
    </citation>
    <scope>NUCLEOTIDE SEQUENCE [LARGE SCALE GENOMIC DNA]</scope>
    <source>
        <strain evidence="1 2">CBS 141311</strain>
    </source>
</reference>
<evidence type="ECO:0000313" key="2">
    <source>
        <dbReference type="Proteomes" id="UP000177622"/>
    </source>
</evidence>
<dbReference type="Proteomes" id="UP000177622">
    <property type="component" value="Unassembled WGS sequence"/>
</dbReference>
<organism evidence="1 2">
    <name type="scientific">Penicillium arizonense</name>
    <dbReference type="NCBI Taxonomy" id="1835702"/>
    <lineage>
        <taxon>Eukaryota</taxon>
        <taxon>Fungi</taxon>
        <taxon>Dikarya</taxon>
        <taxon>Ascomycota</taxon>
        <taxon>Pezizomycotina</taxon>
        <taxon>Eurotiomycetes</taxon>
        <taxon>Eurotiomycetidae</taxon>
        <taxon>Eurotiales</taxon>
        <taxon>Aspergillaceae</taxon>
        <taxon>Penicillium</taxon>
    </lineage>
</organism>
<dbReference type="STRING" id="1835702.A0A1F5LSX6"/>
<gene>
    <name evidence="1" type="ORF">PENARI_c003G01116</name>
</gene>
<accession>A0A1F5LSX6</accession>
<dbReference type="GeneID" id="34572812"/>
<keyword evidence="2" id="KW-1185">Reference proteome</keyword>
<dbReference type="RefSeq" id="XP_022491741.1">
    <property type="nucleotide sequence ID" value="XM_022628078.1"/>
</dbReference>
<evidence type="ECO:0000313" key="1">
    <source>
        <dbReference type="EMBL" id="OGE56313.1"/>
    </source>
</evidence>
<dbReference type="AlphaFoldDB" id="A0A1F5LSX6"/>
<name>A0A1F5LSX6_PENAI</name>
<dbReference type="Gene3D" id="3.40.50.300">
    <property type="entry name" value="P-loop containing nucleotide triphosphate hydrolases"/>
    <property type="match status" value="1"/>
</dbReference>
<comment type="caution">
    <text evidence="1">The sequence shown here is derived from an EMBL/GenBank/DDBJ whole genome shotgun (WGS) entry which is preliminary data.</text>
</comment>
<dbReference type="SUPFAM" id="SSF52540">
    <property type="entry name" value="P-loop containing nucleoside triphosphate hydrolases"/>
    <property type="match status" value="1"/>
</dbReference>
<protein>
    <submittedName>
        <fullName evidence="1">Uncharacterized protein</fullName>
    </submittedName>
</protein>
<sequence length="93" mass="10293">MSMMIRTFGVCSANIRRVLSIYSGPRPVLARISRLGMLTSSNTLVLDGAIAPVNMKTDAALQQTLRSDIFKNRTIITISQWINSIIDSDRIPV</sequence>